<evidence type="ECO:0000256" key="3">
    <source>
        <dbReference type="ARBA" id="ARBA00022989"/>
    </source>
</evidence>
<feature type="transmembrane region" description="Helical" evidence="5">
    <location>
        <begin position="115"/>
        <end position="132"/>
    </location>
</feature>
<dbReference type="EMBL" id="CP158375">
    <property type="protein sequence ID" value="XDO95405.1"/>
    <property type="molecule type" value="Genomic_DNA"/>
</dbReference>
<keyword evidence="2 5" id="KW-0812">Transmembrane</keyword>
<gene>
    <name evidence="6" type="ORF">ABOZ73_11325</name>
</gene>
<evidence type="ECO:0000256" key="1">
    <source>
        <dbReference type="ARBA" id="ARBA00004141"/>
    </source>
</evidence>
<dbReference type="InterPro" id="IPR032808">
    <property type="entry name" value="DoxX"/>
</dbReference>
<reference evidence="6" key="1">
    <citation type="submission" date="2024-06" db="EMBL/GenBank/DDBJ databases">
        <title>Caulobacter inopinatus, sp. nov.</title>
        <authorList>
            <person name="Donachie S.P."/>
        </authorList>
    </citation>
    <scope>NUCLEOTIDE SEQUENCE</scope>
    <source>
        <strain evidence="6">73W</strain>
    </source>
</reference>
<evidence type="ECO:0000256" key="4">
    <source>
        <dbReference type="ARBA" id="ARBA00023136"/>
    </source>
</evidence>
<keyword evidence="4 5" id="KW-0472">Membrane</keyword>
<dbReference type="Pfam" id="PF07681">
    <property type="entry name" value="DoxX"/>
    <property type="match status" value="1"/>
</dbReference>
<proteinExistence type="predicted"/>
<protein>
    <submittedName>
        <fullName evidence="6">DoxX family protein</fullName>
    </submittedName>
</protein>
<dbReference type="GO" id="GO:0016020">
    <property type="term" value="C:membrane"/>
    <property type="evidence" value="ECO:0007669"/>
    <property type="project" value="UniProtKB-SubCell"/>
</dbReference>
<dbReference type="AlphaFoldDB" id="A0AB39KP00"/>
<keyword evidence="3 5" id="KW-1133">Transmembrane helix</keyword>
<feature type="transmembrane region" description="Helical" evidence="5">
    <location>
        <begin position="80"/>
        <end position="103"/>
    </location>
</feature>
<evidence type="ECO:0000256" key="5">
    <source>
        <dbReference type="SAM" id="Phobius"/>
    </source>
</evidence>
<comment type="subcellular location">
    <subcellularLocation>
        <location evidence="1">Membrane</location>
        <topology evidence="1">Multi-pass membrane protein</topology>
    </subcellularLocation>
</comment>
<dbReference type="RefSeq" id="WP_369058254.1">
    <property type="nucleotide sequence ID" value="NZ_CP158375.1"/>
</dbReference>
<feature type="transmembrane region" description="Helical" evidence="5">
    <location>
        <begin position="54"/>
        <end position="73"/>
    </location>
</feature>
<name>A0AB39KP00_9CAUL</name>
<accession>A0AB39KP00</accession>
<evidence type="ECO:0000256" key="2">
    <source>
        <dbReference type="ARBA" id="ARBA00022692"/>
    </source>
</evidence>
<organism evidence="6">
    <name type="scientific">Caulobacter sp. 73W</name>
    <dbReference type="NCBI Taxonomy" id="3161137"/>
    <lineage>
        <taxon>Bacteria</taxon>
        <taxon>Pseudomonadati</taxon>
        <taxon>Pseudomonadota</taxon>
        <taxon>Alphaproteobacteria</taxon>
        <taxon>Caulobacterales</taxon>
        <taxon>Caulobacteraceae</taxon>
        <taxon>Caulobacter</taxon>
    </lineage>
</organism>
<sequence>MKTPAPVAAILRSPAASLAGRILLTLPFWWSGLTKLANLDAAFGEAAHFGLQPAWLTVAATILVQVGGSALIIAGRLSWLGAGALGVFTAIATLIAHPFWTVADPMARFHETNTFLEHVGLIGAFVLAAVLAERERATA</sequence>
<evidence type="ECO:0000313" key="6">
    <source>
        <dbReference type="EMBL" id="XDO95405.1"/>
    </source>
</evidence>